<dbReference type="Proteomes" id="UP001209878">
    <property type="component" value="Unassembled WGS sequence"/>
</dbReference>
<proteinExistence type="predicted"/>
<sequence length="68" mass="7949">MSLKVEKHELERVCQELAREMACLTHAQRKLRGGAIMRCRYCPFGASDARTMYSHYKFHEQVLSSQCK</sequence>
<name>A0AAD9KLY4_RIDPI</name>
<keyword evidence="2" id="KW-1185">Reference proteome</keyword>
<evidence type="ECO:0000313" key="1">
    <source>
        <dbReference type="EMBL" id="KAK2174034.1"/>
    </source>
</evidence>
<organism evidence="1 2">
    <name type="scientific">Ridgeia piscesae</name>
    <name type="common">Tubeworm</name>
    <dbReference type="NCBI Taxonomy" id="27915"/>
    <lineage>
        <taxon>Eukaryota</taxon>
        <taxon>Metazoa</taxon>
        <taxon>Spiralia</taxon>
        <taxon>Lophotrochozoa</taxon>
        <taxon>Annelida</taxon>
        <taxon>Polychaeta</taxon>
        <taxon>Sedentaria</taxon>
        <taxon>Canalipalpata</taxon>
        <taxon>Sabellida</taxon>
        <taxon>Siboglinidae</taxon>
        <taxon>Ridgeia</taxon>
    </lineage>
</organism>
<dbReference type="EMBL" id="JAODUO010000833">
    <property type="protein sequence ID" value="KAK2174034.1"/>
    <property type="molecule type" value="Genomic_DNA"/>
</dbReference>
<reference evidence="1" key="1">
    <citation type="journal article" date="2023" name="Mol. Biol. Evol.">
        <title>Third-Generation Sequencing Reveals the Adaptive Role of the Epigenome in Three Deep-Sea Polychaetes.</title>
        <authorList>
            <person name="Perez M."/>
            <person name="Aroh O."/>
            <person name="Sun Y."/>
            <person name="Lan Y."/>
            <person name="Juniper S.K."/>
            <person name="Young C.R."/>
            <person name="Angers B."/>
            <person name="Qian P.Y."/>
        </authorList>
    </citation>
    <scope>NUCLEOTIDE SEQUENCE</scope>
    <source>
        <strain evidence="1">R07B-5</strain>
    </source>
</reference>
<dbReference type="AlphaFoldDB" id="A0AAD9KLY4"/>
<protein>
    <submittedName>
        <fullName evidence="1">Uncharacterized protein</fullName>
    </submittedName>
</protein>
<comment type="caution">
    <text evidence="1">The sequence shown here is derived from an EMBL/GenBank/DDBJ whole genome shotgun (WGS) entry which is preliminary data.</text>
</comment>
<accession>A0AAD9KLY4</accession>
<evidence type="ECO:0000313" key="2">
    <source>
        <dbReference type="Proteomes" id="UP001209878"/>
    </source>
</evidence>
<gene>
    <name evidence="1" type="ORF">NP493_834g01002</name>
</gene>